<dbReference type="GO" id="GO:0046872">
    <property type="term" value="F:metal ion binding"/>
    <property type="evidence" value="ECO:0007669"/>
    <property type="project" value="UniProtKB-KW"/>
</dbReference>
<evidence type="ECO:0000256" key="8">
    <source>
        <dbReference type="ARBA" id="ARBA00023014"/>
    </source>
</evidence>
<dbReference type="InterPro" id="IPR005273">
    <property type="entry name" value="Ura-DNA_glyco_family4"/>
</dbReference>
<evidence type="ECO:0000256" key="7">
    <source>
        <dbReference type="ARBA" id="ARBA00023004"/>
    </source>
</evidence>
<dbReference type="GO" id="GO:0097506">
    <property type="term" value="F:deaminated base DNA N-glycosylase activity"/>
    <property type="evidence" value="ECO:0007669"/>
    <property type="project" value="UniProtKB-ARBA"/>
</dbReference>
<dbReference type="PANTHER" id="PTHR33693:SF9">
    <property type="entry name" value="TYPE-4 URACIL-DNA GLYCOSYLASE"/>
    <property type="match status" value="1"/>
</dbReference>
<evidence type="ECO:0000256" key="1">
    <source>
        <dbReference type="ARBA" id="ARBA00006521"/>
    </source>
</evidence>
<gene>
    <name evidence="11" type="ORF">AMST5_03847</name>
</gene>
<dbReference type="EMBL" id="OY288114">
    <property type="protein sequence ID" value="CAJ0888074.1"/>
    <property type="molecule type" value="Genomic_DNA"/>
</dbReference>
<dbReference type="SMART" id="SM00986">
    <property type="entry name" value="UDG"/>
    <property type="match status" value="1"/>
</dbReference>
<proteinExistence type="inferred from homology"/>
<sequence length="223" mass="24508">MSEFVTLAALAAEEEVCTRCALYRNATQAVPGEGPRGARVMLVGEQPGDVEDLSGRPFVGPAGRLLDKALEKVGLPRDECFVTNAVKHFKFERRGKRRLHKKPEAGEIDACRWWLDHEREIVQPGLVVALGVSAIRGVLGRSDAVSRLRGQLLDLDGGTKFLATIHPSFLLRLTEEADKRAQWTRFLGDLRIAAEWTRAGDVVHAEASRGALRDPRDLDPGPG</sequence>
<evidence type="ECO:0000256" key="3">
    <source>
        <dbReference type="ARBA" id="ARBA00022485"/>
    </source>
</evidence>
<dbReference type="NCBIfam" id="TIGR00758">
    <property type="entry name" value="UDG_fam4"/>
    <property type="match status" value="1"/>
</dbReference>
<evidence type="ECO:0000256" key="4">
    <source>
        <dbReference type="ARBA" id="ARBA00022723"/>
    </source>
</evidence>
<dbReference type="CDD" id="cd10030">
    <property type="entry name" value="UDG-F4_TTUDGA_SPO1dp_like"/>
    <property type="match status" value="1"/>
</dbReference>
<keyword evidence="5" id="KW-0227">DNA damage</keyword>
<dbReference type="InterPro" id="IPR051536">
    <property type="entry name" value="UDG_Type-4/5"/>
</dbReference>
<dbReference type="GO" id="GO:0006281">
    <property type="term" value="P:DNA repair"/>
    <property type="evidence" value="ECO:0007669"/>
    <property type="project" value="UniProtKB-KW"/>
</dbReference>
<dbReference type="GO" id="GO:0051539">
    <property type="term" value="F:4 iron, 4 sulfur cluster binding"/>
    <property type="evidence" value="ECO:0007669"/>
    <property type="project" value="UniProtKB-KW"/>
</dbReference>
<organism evidence="11">
    <name type="scientific">freshwater sediment metagenome</name>
    <dbReference type="NCBI Taxonomy" id="556182"/>
    <lineage>
        <taxon>unclassified sequences</taxon>
        <taxon>metagenomes</taxon>
        <taxon>ecological metagenomes</taxon>
    </lineage>
</organism>
<evidence type="ECO:0000256" key="9">
    <source>
        <dbReference type="ARBA" id="ARBA00023204"/>
    </source>
</evidence>
<reference evidence="11" key="1">
    <citation type="submission" date="2023-07" db="EMBL/GenBank/DDBJ databases">
        <authorList>
            <person name="Pelsma A.J. K."/>
        </authorList>
    </citation>
    <scope>NUCLEOTIDE SEQUENCE</scope>
</reference>
<evidence type="ECO:0000313" key="11">
    <source>
        <dbReference type="EMBL" id="CAJ0888074.1"/>
    </source>
</evidence>
<keyword evidence="8" id="KW-0411">Iron-sulfur</keyword>
<evidence type="ECO:0000256" key="2">
    <source>
        <dbReference type="ARBA" id="ARBA00019403"/>
    </source>
</evidence>
<evidence type="ECO:0000259" key="10">
    <source>
        <dbReference type="SMART" id="SM00986"/>
    </source>
</evidence>
<dbReference type="PANTHER" id="PTHR33693">
    <property type="entry name" value="TYPE-5 URACIL-DNA GLYCOSYLASE"/>
    <property type="match status" value="1"/>
</dbReference>
<keyword evidence="7" id="KW-0408">Iron</keyword>
<dbReference type="Gene3D" id="3.40.470.10">
    <property type="entry name" value="Uracil-DNA glycosylase-like domain"/>
    <property type="match status" value="1"/>
</dbReference>
<keyword evidence="4" id="KW-0479">Metal-binding</keyword>
<comment type="similarity">
    <text evidence="1">Belongs to the uracil-DNA glycosylase (UDG) superfamily. Type 4 (UDGa) family.</text>
</comment>
<dbReference type="InterPro" id="IPR036895">
    <property type="entry name" value="Uracil-DNA_glycosylase-like_sf"/>
</dbReference>
<dbReference type="InterPro" id="IPR005122">
    <property type="entry name" value="Uracil-DNA_glycosylase-like"/>
</dbReference>
<dbReference type="NCBIfam" id="TIGR03914">
    <property type="entry name" value="UDG_fam_dom"/>
    <property type="match status" value="1"/>
</dbReference>
<dbReference type="SUPFAM" id="SSF52141">
    <property type="entry name" value="Uracil-DNA glycosylase-like"/>
    <property type="match status" value="1"/>
</dbReference>
<dbReference type="Pfam" id="PF03167">
    <property type="entry name" value="UDG"/>
    <property type="match status" value="1"/>
</dbReference>
<keyword evidence="6" id="KW-0378">Hydrolase</keyword>
<evidence type="ECO:0000256" key="6">
    <source>
        <dbReference type="ARBA" id="ARBA00022801"/>
    </source>
</evidence>
<keyword evidence="3" id="KW-0004">4Fe-4S</keyword>
<accession>A0AA48M2M6</accession>
<dbReference type="AlphaFoldDB" id="A0AA48M2M6"/>
<keyword evidence="9" id="KW-0234">DNA repair</keyword>
<protein>
    <recommendedName>
        <fullName evidence="2">Type-4 uracil-DNA glycosylase</fullName>
    </recommendedName>
</protein>
<feature type="domain" description="Uracil-DNA glycosylase-like" evidence="10">
    <location>
        <begin position="31"/>
        <end position="187"/>
    </location>
</feature>
<dbReference type="SMART" id="SM00987">
    <property type="entry name" value="UreE_C"/>
    <property type="match status" value="1"/>
</dbReference>
<name>A0AA48M2M6_9ZZZZ</name>
<evidence type="ECO:0000256" key="5">
    <source>
        <dbReference type="ARBA" id="ARBA00022763"/>
    </source>
</evidence>